<keyword evidence="2" id="KW-1185">Reference proteome</keyword>
<dbReference type="WBParaSite" id="ACRNAN_scaffold215.g7158.t1">
    <property type="protein sequence ID" value="ACRNAN_scaffold215.g7158.t1"/>
    <property type="gene ID" value="ACRNAN_scaffold215.g7158"/>
</dbReference>
<evidence type="ECO:0000313" key="2">
    <source>
        <dbReference type="Proteomes" id="UP000887540"/>
    </source>
</evidence>
<keyword evidence="1" id="KW-1133">Transmembrane helix</keyword>
<dbReference type="Proteomes" id="UP000887540">
    <property type="component" value="Unplaced"/>
</dbReference>
<reference evidence="3" key="1">
    <citation type="submission" date="2022-11" db="UniProtKB">
        <authorList>
            <consortium name="WormBaseParasite"/>
        </authorList>
    </citation>
    <scope>IDENTIFICATION</scope>
</reference>
<protein>
    <submittedName>
        <fullName evidence="3">Uncharacterized protein</fullName>
    </submittedName>
</protein>
<evidence type="ECO:0000256" key="1">
    <source>
        <dbReference type="SAM" id="Phobius"/>
    </source>
</evidence>
<dbReference type="AlphaFoldDB" id="A0A914D9S2"/>
<accession>A0A914D9S2</accession>
<feature type="transmembrane region" description="Helical" evidence="1">
    <location>
        <begin position="54"/>
        <end position="74"/>
    </location>
</feature>
<sequence length="88" mass="10177">MGGCHSCEWKHLSDAQVKTFCSICQSLKNFDVEQHQQTMVINEIKTIDNNHDRLILIFAIFMAFVAGIAVGYIMKCVSTNWKEYTRKF</sequence>
<name>A0A914D9S2_9BILA</name>
<organism evidence="2 3">
    <name type="scientific">Acrobeloides nanus</name>
    <dbReference type="NCBI Taxonomy" id="290746"/>
    <lineage>
        <taxon>Eukaryota</taxon>
        <taxon>Metazoa</taxon>
        <taxon>Ecdysozoa</taxon>
        <taxon>Nematoda</taxon>
        <taxon>Chromadorea</taxon>
        <taxon>Rhabditida</taxon>
        <taxon>Tylenchina</taxon>
        <taxon>Cephalobomorpha</taxon>
        <taxon>Cephaloboidea</taxon>
        <taxon>Cephalobidae</taxon>
        <taxon>Acrobeloides</taxon>
    </lineage>
</organism>
<proteinExistence type="predicted"/>
<evidence type="ECO:0000313" key="3">
    <source>
        <dbReference type="WBParaSite" id="ACRNAN_scaffold215.g7158.t1"/>
    </source>
</evidence>
<keyword evidence="1" id="KW-0472">Membrane</keyword>
<keyword evidence="1" id="KW-0812">Transmembrane</keyword>